<dbReference type="Pfam" id="PF04542">
    <property type="entry name" value="Sigma70_r2"/>
    <property type="match status" value="1"/>
</dbReference>
<reference evidence="7 8" key="1">
    <citation type="submission" date="2019-08" db="EMBL/GenBank/DDBJ databases">
        <title>Deep-cultivation of Planctomycetes and their phenomic and genomic characterization uncovers novel biology.</title>
        <authorList>
            <person name="Wiegand S."/>
            <person name="Jogler M."/>
            <person name="Boedeker C."/>
            <person name="Pinto D."/>
            <person name="Vollmers J."/>
            <person name="Rivas-Marin E."/>
            <person name="Kohn T."/>
            <person name="Peeters S.H."/>
            <person name="Heuer A."/>
            <person name="Rast P."/>
            <person name="Oberbeckmann S."/>
            <person name="Bunk B."/>
            <person name="Jeske O."/>
            <person name="Meyerdierks A."/>
            <person name="Storesund J.E."/>
            <person name="Kallscheuer N."/>
            <person name="Luecker S."/>
            <person name="Lage O.M."/>
            <person name="Pohl T."/>
            <person name="Merkel B.J."/>
            <person name="Hornburger P."/>
            <person name="Mueller R.-W."/>
            <person name="Bruemmer F."/>
            <person name="Labrenz M."/>
            <person name="Spormann A.M."/>
            <person name="Op den Camp H."/>
            <person name="Overmann J."/>
            <person name="Amann R."/>
            <person name="Jetten M.S.M."/>
            <person name="Mascher T."/>
            <person name="Medema M.H."/>
            <person name="Devos D.P."/>
            <person name="Kaster A.-K."/>
            <person name="Ovreas L."/>
            <person name="Rohde M."/>
            <person name="Galperin M.Y."/>
            <person name="Jogler C."/>
        </authorList>
    </citation>
    <scope>NUCLEOTIDE SEQUENCE [LARGE SCALE GENOMIC DNA]</scope>
    <source>
        <strain evidence="7 8">DSM 8797</strain>
    </source>
</reference>
<feature type="domain" description="RNA polymerase sigma-70 region 2" evidence="6">
    <location>
        <begin position="38"/>
        <end position="103"/>
    </location>
</feature>
<keyword evidence="1 5" id="KW-0805">Transcription regulation</keyword>
<dbReference type="InterPro" id="IPR007627">
    <property type="entry name" value="RNA_pol_sigma70_r2"/>
</dbReference>
<dbReference type="EMBL" id="CP042910">
    <property type="protein sequence ID" value="QEG14186.1"/>
    <property type="molecule type" value="Genomic_DNA"/>
</dbReference>
<proteinExistence type="inferred from homology"/>
<sequence length="299" mass="34321">MPKPLMYNPFTEIADDDQQDVELVDQAQNGDRSALEKLVLRHQAWIYNIAIRMVFHPHDAEEVTQEVLLKAITRLSTFQGTSQFRTWLYRITVNHVLNMKRRGGESQPQTFSSYAAAINDIPDLDLPDPRTVPVDVPLLVEEAKVACTTGMLLCLDRRQRLIFTLGEIFGASDKVGSEIMEMSADNFRQCLSRARNDLYQFMQNQCGLVNERNPCRCPKKTRGFIREGHVDPEHLLFVPQHVQRISEVASDTIRKMDDATEQQYAALFRTHPFLEPSSQIDWLQQLLEQPGIRAALRLN</sequence>
<dbReference type="Proteomes" id="UP000322887">
    <property type="component" value="Chromosome"/>
</dbReference>
<name>A0ABX5YEV1_9PLAN</name>
<dbReference type="Gene3D" id="1.10.1740.10">
    <property type="match status" value="1"/>
</dbReference>
<dbReference type="PANTHER" id="PTHR43133">
    <property type="entry name" value="RNA POLYMERASE ECF-TYPE SIGMA FACTO"/>
    <property type="match status" value="1"/>
</dbReference>
<evidence type="ECO:0000313" key="8">
    <source>
        <dbReference type="Proteomes" id="UP000322887"/>
    </source>
</evidence>
<evidence type="ECO:0000256" key="4">
    <source>
        <dbReference type="ARBA" id="ARBA00023163"/>
    </source>
</evidence>
<dbReference type="InterPro" id="IPR000838">
    <property type="entry name" value="RNA_pol_sigma70_ECF_CS"/>
</dbReference>
<dbReference type="PROSITE" id="PS01063">
    <property type="entry name" value="SIGMA70_ECF"/>
    <property type="match status" value="1"/>
</dbReference>
<keyword evidence="2 5" id="KW-0731">Sigma factor</keyword>
<dbReference type="NCBIfam" id="TIGR02937">
    <property type="entry name" value="sigma70-ECF"/>
    <property type="match status" value="1"/>
</dbReference>
<dbReference type="InterPro" id="IPR013325">
    <property type="entry name" value="RNA_pol_sigma_r2"/>
</dbReference>
<comment type="similarity">
    <text evidence="5">Belongs to the sigma-70 factor family. ECF subfamily.</text>
</comment>
<keyword evidence="8" id="KW-1185">Reference proteome</keyword>
<dbReference type="PANTHER" id="PTHR43133:SF51">
    <property type="entry name" value="RNA POLYMERASE SIGMA FACTOR"/>
    <property type="match status" value="1"/>
</dbReference>
<dbReference type="SUPFAM" id="SSF88946">
    <property type="entry name" value="Sigma2 domain of RNA polymerase sigma factors"/>
    <property type="match status" value="1"/>
</dbReference>
<evidence type="ECO:0000256" key="1">
    <source>
        <dbReference type="ARBA" id="ARBA00023015"/>
    </source>
</evidence>
<dbReference type="InterPro" id="IPR039425">
    <property type="entry name" value="RNA_pol_sigma-70-like"/>
</dbReference>
<evidence type="ECO:0000259" key="6">
    <source>
        <dbReference type="Pfam" id="PF04542"/>
    </source>
</evidence>
<keyword evidence="4 5" id="KW-0804">Transcription</keyword>
<evidence type="ECO:0000256" key="2">
    <source>
        <dbReference type="ARBA" id="ARBA00023082"/>
    </source>
</evidence>
<accession>A0ABX5YEV1</accession>
<gene>
    <name evidence="7" type="primary">rpoE_1</name>
    <name evidence="7" type="ORF">GmarT_00190</name>
</gene>
<keyword evidence="3 5" id="KW-0238">DNA-binding</keyword>
<protein>
    <recommendedName>
        <fullName evidence="5">RNA polymerase sigma factor</fullName>
    </recommendedName>
</protein>
<dbReference type="InterPro" id="IPR014284">
    <property type="entry name" value="RNA_pol_sigma-70_dom"/>
</dbReference>
<organism evidence="7 8">
    <name type="scientific">Gimesia maris</name>
    <dbReference type="NCBI Taxonomy" id="122"/>
    <lineage>
        <taxon>Bacteria</taxon>
        <taxon>Pseudomonadati</taxon>
        <taxon>Planctomycetota</taxon>
        <taxon>Planctomycetia</taxon>
        <taxon>Planctomycetales</taxon>
        <taxon>Planctomycetaceae</taxon>
        <taxon>Gimesia</taxon>
    </lineage>
</organism>
<evidence type="ECO:0000256" key="5">
    <source>
        <dbReference type="RuleBase" id="RU000716"/>
    </source>
</evidence>
<evidence type="ECO:0000256" key="3">
    <source>
        <dbReference type="ARBA" id="ARBA00023125"/>
    </source>
</evidence>
<evidence type="ECO:0000313" key="7">
    <source>
        <dbReference type="EMBL" id="QEG14186.1"/>
    </source>
</evidence>